<dbReference type="GO" id="GO:0000349">
    <property type="term" value="P:generation of catalytic spliceosome for first transesterification step"/>
    <property type="evidence" value="ECO:0007669"/>
    <property type="project" value="UniProtKB-UniRule"/>
</dbReference>
<dbReference type="PANTHER" id="PTHR12111:SF1">
    <property type="entry name" value="SPLICING FACTOR YJU2"/>
    <property type="match status" value="1"/>
</dbReference>
<keyword evidence="6" id="KW-0508">mRNA splicing</keyword>
<feature type="region of interest" description="Disordered" evidence="9">
    <location>
        <begin position="143"/>
        <end position="199"/>
    </location>
</feature>
<organism evidence="10 11">
    <name type="scientific">Ceraceosorus bombacis</name>
    <dbReference type="NCBI Taxonomy" id="401625"/>
    <lineage>
        <taxon>Eukaryota</taxon>
        <taxon>Fungi</taxon>
        <taxon>Dikarya</taxon>
        <taxon>Basidiomycota</taxon>
        <taxon>Ustilaginomycotina</taxon>
        <taxon>Exobasidiomycetes</taxon>
        <taxon>Ceraceosorales</taxon>
        <taxon>Ceraceosoraceae</taxon>
        <taxon>Ceraceosorus</taxon>
    </lineage>
</organism>
<comment type="function">
    <text evidence="8">Part of the spliceosome which catalyzes two sequential transesterification reactions, first the excision of the non-coding intron from pre-mRNA and then the ligation of the coding exons to form the mature mRNA. Plays a role in stabilizing the structure of the spliceosome catalytic core and docking of the branch helix into the active site, producing 5'-exon and lariat intron-3'-intermediates.</text>
</comment>
<comment type="subcellular location">
    <subcellularLocation>
        <location evidence="1 8">Nucleus</location>
    </subcellularLocation>
</comment>
<feature type="compositionally biased region" description="Polar residues" evidence="9">
    <location>
        <begin position="149"/>
        <end position="160"/>
    </location>
</feature>
<reference evidence="10 11" key="1">
    <citation type="submission" date="2014-09" db="EMBL/GenBank/DDBJ databases">
        <authorList>
            <person name="Magalhaes I.L.F."/>
            <person name="Oliveira U."/>
            <person name="Santos F.R."/>
            <person name="Vidigal T.H.D.A."/>
            <person name="Brescovit A.D."/>
            <person name="Santos A.J."/>
        </authorList>
    </citation>
    <scope>NUCLEOTIDE SEQUENCE [LARGE SCALE GENOMIC DNA]</scope>
</reference>
<evidence type="ECO:0000256" key="9">
    <source>
        <dbReference type="SAM" id="MobiDB-lite"/>
    </source>
</evidence>
<feature type="binding site" evidence="8">
    <location>
        <position position="43"/>
    </location>
    <ligand>
        <name>Zn(2+)</name>
        <dbReference type="ChEBI" id="CHEBI:29105"/>
    </ligand>
</feature>
<evidence type="ECO:0000256" key="5">
    <source>
        <dbReference type="ARBA" id="ARBA00022833"/>
    </source>
</evidence>
<evidence type="ECO:0000256" key="2">
    <source>
        <dbReference type="ARBA" id="ARBA00022664"/>
    </source>
</evidence>
<keyword evidence="2" id="KW-0507">mRNA processing</keyword>
<evidence type="ECO:0000256" key="1">
    <source>
        <dbReference type="ARBA" id="ARBA00004123"/>
    </source>
</evidence>
<comment type="similarity">
    <text evidence="8">Belongs to the CWC16 family. YJU2 subfamily.</text>
</comment>
<keyword evidence="3 8" id="KW-0479">Metal-binding</keyword>
<dbReference type="GO" id="GO:0071006">
    <property type="term" value="C:U2-type catalytic step 1 spliceosome"/>
    <property type="evidence" value="ECO:0007669"/>
    <property type="project" value="UniProtKB-UniRule"/>
</dbReference>
<evidence type="ECO:0000256" key="6">
    <source>
        <dbReference type="ARBA" id="ARBA00023187"/>
    </source>
</evidence>
<dbReference type="AlphaFoldDB" id="A0A0P1BCA8"/>
<sequence length="258" mass="28690">MGERKVLNKYFPPEFDPSKIPRRRQAADRQQEVRLMAPFSMRCNTCGEYVYKGKKFNARKEMVMGETYYGIKIFRFYIKCPTCSAEITFRTDPQNTDYKAEHGASKQRAMDPEAEERKRAEEEDELLVRKYFSRDLAAAAESVAKEEQAMTSGSNGNAGTASEELPRASSTQSAAKVVKRAHPDEQGEDAEPDYKSLLSKELQAQLQNFNNVMLGSKAASSSGGSGVNGKMTNGLSASAPPNKRKKNTSAFGIVRKKT</sequence>
<dbReference type="PANTHER" id="PTHR12111">
    <property type="entry name" value="SPLICING FACTOR YJU2"/>
    <property type="match status" value="1"/>
</dbReference>
<dbReference type="InterPro" id="IPR043701">
    <property type="entry name" value="Yju2"/>
</dbReference>
<name>A0A0P1BCA8_9BASI</name>
<protein>
    <recommendedName>
        <fullName evidence="8">Splicing factor YJU2</fullName>
    </recommendedName>
</protein>
<dbReference type="STRING" id="401625.A0A0P1BCA8"/>
<evidence type="ECO:0000256" key="7">
    <source>
        <dbReference type="ARBA" id="ARBA00023242"/>
    </source>
</evidence>
<feature type="region of interest" description="Disordered" evidence="9">
    <location>
        <begin position="216"/>
        <end position="258"/>
    </location>
</feature>
<evidence type="ECO:0000313" key="11">
    <source>
        <dbReference type="Proteomes" id="UP000054845"/>
    </source>
</evidence>
<accession>A0A0P1BCA8</accession>
<comment type="subunit">
    <text evidence="8">Component of the spliceosome. Present in the activated B complex, the catalytically activated B* complex which catalyzes the branching, the catalytic step 1 C complex catalyzing the exon ligation, and the postcatalytic P complex containing the ligated exons (mRNA) and the excised lariat intron.</text>
</comment>
<feature type="compositionally biased region" description="Basic and acidic residues" evidence="9">
    <location>
        <begin position="98"/>
        <end position="121"/>
    </location>
</feature>
<keyword evidence="7 8" id="KW-0539">Nucleus</keyword>
<dbReference type="HAMAP" id="MF_03226">
    <property type="entry name" value="YJU2"/>
    <property type="match status" value="1"/>
</dbReference>
<feature type="region of interest" description="Disordered" evidence="9">
    <location>
        <begin position="95"/>
        <end position="122"/>
    </location>
</feature>
<dbReference type="GO" id="GO:0046872">
    <property type="term" value="F:metal ion binding"/>
    <property type="evidence" value="ECO:0007669"/>
    <property type="project" value="UniProtKB-KW"/>
</dbReference>
<keyword evidence="4 8" id="KW-0747">Spliceosome</keyword>
<dbReference type="Proteomes" id="UP000054845">
    <property type="component" value="Unassembled WGS sequence"/>
</dbReference>
<keyword evidence="11" id="KW-1185">Reference proteome</keyword>
<proteinExistence type="inferred from homology"/>
<dbReference type="Pfam" id="PF04502">
    <property type="entry name" value="Saf4_Yju2"/>
    <property type="match status" value="1"/>
</dbReference>
<feature type="binding site" evidence="8">
    <location>
        <position position="83"/>
    </location>
    <ligand>
        <name>Zn(2+)</name>
        <dbReference type="ChEBI" id="CHEBI:29105"/>
    </ligand>
</feature>
<feature type="binding site" evidence="8">
    <location>
        <position position="80"/>
    </location>
    <ligand>
        <name>Zn(2+)</name>
        <dbReference type="ChEBI" id="CHEBI:29105"/>
    </ligand>
</feature>
<keyword evidence="5 8" id="KW-0862">Zinc</keyword>
<feature type="binding site" evidence="8">
    <location>
        <position position="46"/>
    </location>
    <ligand>
        <name>Zn(2+)</name>
        <dbReference type="ChEBI" id="CHEBI:29105"/>
    </ligand>
</feature>
<evidence type="ECO:0000313" key="10">
    <source>
        <dbReference type="EMBL" id="CEH13424.1"/>
    </source>
</evidence>
<evidence type="ECO:0000256" key="3">
    <source>
        <dbReference type="ARBA" id="ARBA00022723"/>
    </source>
</evidence>
<dbReference type="InterPro" id="IPR007590">
    <property type="entry name" value="Saf4/Yju2"/>
</dbReference>
<dbReference type="OrthoDB" id="674963at2759"/>
<dbReference type="EMBL" id="CCYA01000217">
    <property type="protein sequence ID" value="CEH13424.1"/>
    <property type="molecule type" value="Genomic_DNA"/>
</dbReference>
<evidence type="ECO:0000256" key="4">
    <source>
        <dbReference type="ARBA" id="ARBA00022728"/>
    </source>
</evidence>
<evidence type="ECO:0000256" key="8">
    <source>
        <dbReference type="HAMAP-Rule" id="MF_03226"/>
    </source>
</evidence>